<keyword evidence="2" id="KW-1185">Reference proteome</keyword>
<evidence type="ECO:0000313" key="2">
    <source>
        <dbReference type="Proteomes" id="UP000518266"/>
    </source>
</evidence>
<comment type="caution">
    <text evidence="1">The sequence shown here is derived from an EMBL/GenBank/DDBJ whole genome shotgun (WGS) entry which is preliminary data.</text>
</comment>
<feature type="non-terminal residue" evidence="1">
    <location>
        <position position="60"/>
    </location>
</feature>
<dbReference type="AlphaFoldDB" id="A0A7J5YCB3"/>
<reference evidence="1 2" key="1">
    <citation type="submission" date="2020-03" db="EMBL/GenBank/DDBJ databases">
        <title>Dissostichus mawsoni Genome sequencing and assembly.</title>
        <authorList>
            <person name="Park H."/>
        </authorList>
    </citation>
    <scope>NUCLEOTIDE SEQUENCE [LARGE SCALE GENOMIC DNA]</scope>
    <source>
        <strain evidence="1">DM0001</strain>
        <tissue evidence="1">Muscle</tissue>
    </source>
</reference>
<accession>A0A7J5YCB3</accession>
<dbReference type="Proteomes" id="UP000518266">
    <property type="component" value="Unassembled WGS sequence"/>
</dbReference>
<organism evidence="1 2">
    <name type="scientific">Dissostichus mawsoni</name>
    <name type="common">Antarctic cod</name>
    <dbReference type="NCBI Taxonomy" id="36200"/>
    <lineage>
        <taxon>Eukaryota</taxon>
        <taxon>Metazoa</taxon>
        <taxon>Chordata</taxon>
        <taxon>Craniata</taxon>
        <taxon>Vertebrata</taxon>
        <taxon>Euteleostomi</taxon>
        <taxon>Actinopterygii</taxon>
        <taxon>Neopterygii</taxon>
        <taxon>Teleostei</taxon>
        <taxon>Neoteleostei</taxon>
        <taxon>Acanthomorphata</taxon>
        <taxon>Eupercaria</taxon>
        <taxon>Perciformes</taxon>
        <taxon>Notothenioidei</taxon>
        <taxon>Nototheniidae</taxon>
        <taxon>Dissostichus</taxon>
    </lineage>
</organism>
<sequence length="60" mass="6704">MSMGVFMLGENQMITHGALIMRRSQLSLSKGHHNGDNNRHNPLIISLKSTLTHSFKTKGE</sequence>
<protein>
    <submittedName>
        <fullName evidence="1">Uncharacterized protein</fullName>
    </submittedName>
</protein>
<evidence type="ECO:0000313" key="1">
    <source>
        <dbReference type="EMBL" id="KAF3847102.1"/>
    </source>
</evidence>
<proteinExistence type="predicted"/>
<gene>
    <name evidence="1" type="ORF">F7725_020130</name>
</gene>
<dbReference type="EMBL" id="JAAKFY010000013">
    <property type="protein sequence ID" value="KAF3847102.1"/>
    <property type="molecule type" value="Genomic_DNA"/>
</dbReference>
<name>A0A7J5YCB3_DISMA</name>